<reference evidence="5 6" key="1">
    <citation type="journal article" date="2019" name="ISME J.">
        <title>Isolation and characterization of a thermophilic sulfur- and iron-reducing thaumarchaeote from a terrestrial acidic hot spring.</title>
        <authorList>
            <person name="Kato S."/>
            <person name="Itoh T."/>
            <person name="Yuki M."/>
            <person name="Nagamori M."/>
            <person name="Ohnishi M."/>
            <person name="Uematsu K."/>
            <person name="Suzuki K."/>
            <person name="Takashina T."/>
            <person name="Ohkuma M."/>
        </authorList>
    </citation>
    <scope>NUCLEOTIDE SEQUENCE [LARGE SCALE GENOMIC DNA]</scope>
    <source>
        <strain evidence="5 6">NAS-02</strain>
    </source>
</reference>
<dbReference type="EMBL" id="AP018732">
    <property type="protein sequence ID" value="BBE42970.1"/>
    <property type="molecule type" value="Genomic_DNA"/>
</dbReference>
<accession>A0A4V0P1U8</accession>
<dbReference type="AlphaFoldDB" id="A0A4V0P1U8"/>
<dbReference type="Pfam" id="PF00832">
    <property type="entry name" value="Ribosomal_L39"/>
    <property type="match status" value="1"/>
</dbReference>
<evidence type="ECO:0000256" key="3">
    <source>
        <dbReference type="ARBA" id="ARBA00023274"/>
    </source>
</evidence>
<evidence type="ECO:0000313" key="5">
    <source>
        <dbReference type="EMBL" id="BBE42970.1"/>
    </source>
</evidence>
<dbReference type="SUPFAM" id="SSF48662">
    <property type="entry name" value="Ribosomal protein L39e"/>
    <property type="match status" value="1"/>
</dbReference>
<keyword evidence="2 4" id="KW-0689">Ribosomal protein</keyword>
<dbReference type="GO" id="GO:0006412">
    <property type="term" value="P:translation"/>
    <property type="evidence" value="ECO:0007669"/>
    <property type="project" value="UniProtKB-UniRule"/>
</dbReference>
<dbReference type="Proteomes" id="UP000509448">
    <property type="component" value="Chromosome"/>
</dbReference>
<dbReference type="InterPro" id="IPR023626">
    <property type="entry name" value="Ribosomal_eL39_dom_sf"/>
</dbReference>
<dbReference type="InterPro" id="IPR000077">
    <property type="entry name" value="Ribosomal_eL39"/>
</dbReference>
<proteinExistence type="inferred from homology"/>
<gene>
    <name evidence="4" type="primary">rpl39e</name>
    <name evidence="5" type="ORF">NAS2_1593</name>
</gene>
<dbReference type="GO" id="GO:0005840">
    <property type="term" value="C:ribosome"/>
    <property type="evidence" value="ECO:0007669"/>
    <property type="project" value="UniProtKB-KW"/>
</dbReference>
<dbReference type="GO" id="GO:1990904">
    <property type="term" value="C:ribonucleoprotein complex"/>
    <property type="evidence" value="ECO:0007669"/>
    <property type="project" value="UniProtKB-KW"/>
</dbReference>
<protein>
    <recommendedName>
        <fullName evidence="4">Large ribosomal subunit protein eL39</fullName>
    </recommendedName>
</protein>
<evidence type="ECO:0000256" key="2">
    <source>
        <dbReference type="ARBA" id="ARBA00022980"/>
    </source>
</evidence>
<dbReference type="RefSeq" id="WP_174449142.1">
    <property type="nucleotide sequence ID" value="NZ_AP018732.1"/>
</dbReference>
<keyword evidence="6" id="KW-1185">Reference proteome</keyword>
<evidence type="ECO:0000256" key="1">
    <source>
        <dbReference type="ARBA" id="ARBA00009339"/>
    </source>
</evidence>
<keyword evidence="3 4" id="KW-0687">Ribonucleoprotein</keyword>
<evidence type="ECO:0000256" key="4">
    <source>
        <dbReference type="HAMAP-Rule" id="MF_00629"/>
    </source>
</evidence>
<dbReference type="HAMAP" id="MF_00629">
    <property type="entry name" value="Ribosomal_eL39"/>
    <property type="match status" value="1"/>
</dbReference>
<dbReference type="GeneID" id="55585401"/>
<evidence type="ECO:0000313" key="6">
    <source>
        <dbReference type="Proteomes" id="UP000509448"/>
    </source>
</evidence>
<comment type="similarity">
    <text evidence="1 4">Belongs to the eukaryotic ribosomal protein eL39 family.</text>
</comment>
<dbReference type="GO" id="GO:0003735">
    <property type="term" value="F:structural constituent of ribosome"/>
    <property type="evidence" value="ECO:0007669"/>
    <property type="project" value="InterPro"/>
</dbReference>
<sequence length="51" mass="6172">MSSHKRSGEKIRYMAYIRSNRPPPAWVVVRTKRKVMRSPAQRNWRTNKLDM</sequence>
<organism evidence="5 6">
    <name type="scientific">Conexivisphaera calida</name>
    <dbReference type="NCBI Taxonomy" id="1874277"/>
    <lineage>
        <taxon>Archaea</taxon>
        <taxon>Nitrososphaerota</taxon>
        <taxon>Conexivisphaeria</taxon>
        <taxon>Conexivisphaerales</taxon>
        <taxon>Conexivisphaeraceae</taxon>
        <taxon>Conexivisphaera</taxon>
    </lineage>
</organism>
<dbReference type="KEGG" id="ccai:NAS2_1593"/>
<dbReference type="Gene3D" id="1.10.1620.10">
    <property type="entry name" value="Ribosomal protein L39e"/>
    <property type="match status" value="1"/>
</dbReference>
<dbReference type="NCBIfam" id="NF002316">
    <property type="entry name" value="PRK01242.1"/>
    <property type="match status" value="1"/>
</dbReference>
<name>A0A4V0P1U8_9ARCH</name>
<dbReference type="OrthoDB" id="65887at2157"/>